<feature type="signal peptide" evidence="1">
    <location>
        <begin position="1"/>
        <end position="25"/>
    </location>
</feature>
<dbReference type="Proteomes" id="UP001501594">
    <property type="component" value="Unassembled WGS sequence"/>
</dbReference>
<protein>
    <submittedName>
        <fullName evidence="2">Uncharacterized protein</fullName>
    </submittedName>
</protein>
<evidence type="ECO:0000313" key="3">
    <source>
        <dbReference type="Proteomes" id="UP001501594"/>
    </source>
</evidence>
<comment type="caution">
    <text evidence="2">The sequence shown here is derived from an EMBL/GenBank/DDBJ whole genome shotgun (WGS) entry which is preliminary data.</text>
</comment>
<sequence length="180" mass="18380">MKKITTLALACFVLGSMIVAVPAHATVSAPPASSPTLDFTPEQIHEAVAEFQQAGIVQKQLVSSSGDLTSTVDLGRGVTLDLVEPSRKTSRLSAGRDNNGAYVQFNTIDQQAIIGGGGWAMTAGLCVLIGGPTLGIGCGVVTAIMIVVTAAGATNGGACSQNKQLRVWITNTGAKNPKCV</sequence>
<gene>
    <name evidence="2" type="ORF">GCM10022256_00110</name>
</gene>
<keyword evidence="3" id="KW-1185">Reference proteome</keyword>
<dbReference type="RefSeq" id="WP_344793004.1">
    <property type="nucleotide sequence ID" value="NZ_BAABAU010000001.1"/>
</dbReference>
<reference evidence="3" key="1">
    <citation type="journal article" date="2019" name="Int. J. Syst. Evol. Microbiol.">
        <title>The Global Catalogue of Microorganisms (GCM) 10K type strain sequencing project: providing services to taxonomists for standard genome sequencing and annotation.</title>
        <authorList>
            <consortium name="The Broad Institute Genomics Platform"/>
            <consortium name="The Broad Institute Genome Sequencing Center for Infectious Disease"/>
            <person name="Wu L."/>
            <person name="Ma J."/>
        </authorList>
    </citation>
    <scope>NUCLEOTIDE SEQUENCE [LARGE SCALE GENOMIC DNA]</scope>
    <source>
        <strain evidence="3">JCM 17442</strain>
    </source>
</reference>
<feature type="chain" id="PRO_5045793938" evidence="1">
    <location>
        <begin position="26"/>
        <end position="180"/>
    </location>
</feature>
<accession>A0ABP8DXG5</accession>
<evidence type="ECO:0000256" key="1">
    <source>
        <dbReference type="SAM" id="SignalP"/>
    </source>
</evidence>
<name>A0ABP8DXG5_9MICO</name>
<proteinExistence type="predicted"/>
<keyword evidence="1" id="KW-0732">Signal</keyword>
<organism evidence="2 3">
    <name type="scientific">Frondihabitans peucedani</name>
    <dbReference type="NCBI Taxonomy" id="598626"/>
    <lineage>
        <taxon>Bacteria</taxon>
        <taxon>Bacillati</taxon>
        <taxon>Actinomycetota</taxon>
        <taxon>Actinomycetes</taxon>
        <taxon>Micrococcales</taxon>
        <taxon>Microbacteriaceae</taxon>
        <taxon>Frondihabitans</taxon>
    </lineage>
</organism>
<dbReference type="EMBL" id="BAABAU010000001">
    <property type="protein sequence ID" value="GAA4264399.1"/>
    <property type="molecule type" value="Genomic_DNA"/>
</dbReference>
<evidence type="ECO:0000313" key="2">
    <source>
        <dbReference type="EMBL" id="GAA4264399.1"/>
    </source>
</evidence>